<dbReference type="Proteomes" id="UP001158576">
    <property type="component" value="Chromosome 2"/>
</dbReference>
<proteinExistence type="predicted"/>
<dbReference type="EMBL" id="OU015567">
    <property type="protein sequence ID" value="CAG5110908.1"/>
    <property type="molecule type" value="Genomic_DNA"/>
</dbReference>
<organism evidence="1 2">
    <name type="scientific">Oikopleura dioica</name>
    <name type="common">Tunicate</name>
    <dbReference type="NCBI Taxonomy" id="34765"/>
    <lineage>
        <taxon>Eukaryota</taxon>
        <taxon>Metazoa</taxon>
        <taxon>Chordata</taxon>
        <taxon>Tunicata</taxon>
        <taxon>Appendicularia</taxon>
        <taxon>Copelata</taxon>
        <taxon>Oikopleuridae</taxon>
        <taxon>Oikopleura</taxon>
    </lineage>
</organism>
<sequence>MLFRSFNLQECACFGTKEFCDCSEDFQFFDGSCLPIQRETRSSRKCAEKEIPFDDGCGVIRQCTSEELRDCGLQRCVGMTIHSEECHGKSHDCGREDDLHKKVHRCYPNSEPGKDNVLIFTPRQNGKALVKNQPWKSEFSNNYSPETLRLTNKIVREFEVLKGEMKSAFPDLLVNNVNIQKFGRTEENEIFLELKYIVDFTGEILPEAFQVELKNIIHEKFTRSFRSNSIEIVFNFDDFDFKILDYSDFFRSKLSSIDPSTLPEALSYLLSCEKCSVFQSKPEQEMRIADQKPMMNSIVGSASLCDLCDAKNESLFVQVKK</sequence>
<evidence type="ECO:0000313" key="1">
    <source>
        <dbReference type="EMBL" id="CAG5110908.1"/>
    </source>
</evidence>
<gene>
    <name evidence="1" type="ORF">OKIOD_LOCUS14020</name>
</gene>
<protein>
    <submittedName>
        <fullName evidence="1">Oidioi.mRNA.OKI2018_I69.chr2.g5255.t1.cds</fullName>
    </submittedName>
</protein>
<accession>A0ABN7T8Z1</accession>
<evidence type="ECO:0000313" key="2">
    <source>
        <dbReference type="Proteomes" id="UP001158576"/>
    </source>
</evidence>
<reference evidence="1 2" key="1">
    <citation type="submission" date="2021-04" db="EMBL/GenBank/DDBJ databases">
        <authorList>
            <person name="Bliznina A."/>
        </authorList>
    </citation>
    <scope>NUCLEOTIDE SEQUENCE [LARGE SCALE GENOMIC DNA]</scope>
</reference>
<name>A0ABN7T8Z1_OIKDI</name>
<keyword evidence="2" id="KW-1185">Reference proteome</keyword>